<organism evidence="2 3">
    <name type="scientific">Candidatus Collierbacteria bacterium CG_4_9_14_3_um_filter_43_16</name>
    <dbReference type="NCBI Taxonomy" id="1974532"/>
    <lineage>
        <taxon>Bacteria</taxon>
        <taxon>Candidatus Collieribacteriota</taxon>
    </lineage>
</organism>
<keyword evidence="1" id="KW-1133">Transmembrane helix</keyword>
<accession>A0A2M8BYJ9</accession>
<proteinExistence type="predicted"/>
<evidence type="ECO:0000313" key="2">
    <source>
        <dbReference type="EMBL" id="PJB48899.1"/>
    </source>
</evidence>
<dbReference type="EMBL" id="PFUC01000004">
    <property type="protein sequence ID" value="PJB48899.1"/>
    <property type="molecule type" value="Genomic_DNA"/>
</dbReference>
<feature type="transmembrane region" description="Helical" evidence="1">
    <location>
        <begin position="66"/>
        <end position="85"/>
    </location>
</feature>
<comment type="caution">
    <text evidence="2">The sequence shown here is derived from an EMBL/GenBank/DDBJ whole genome shotgun (WGS) entry which is preliminary data.</text>
</comment>
<keyword evidence="1" id="KW-0812">Transmembrane</keyword>
<sequence length="131" mass="14480">MAEIIKETVSTQDNNVRNVVITPGQEEATDSQTREYVVYYILGAVETLLAFRLVLKLMGASHSSPFVNIIYGITGVFVLPFEGIFRRGFTHGLETTSVIEPSVAVALIVYAILAWGIVKLMRIFSGEKQVN</sequence>
<gene>
    <name evidence="2" type="ORF">CO104_00160</name>
</gene>
<evidence type="ECO:0000256" key="1">
    <source>
        <dbReference type="SAM" id="Phobius"/>
    </source>
</evidence>
<evidence type="ECO:0000313" key="3">
    <source>
        <dbReference type="Proteomes" id="UP000231196"/>
    </source>
</evidence>
<feature type="transmembrane region" description="Helical" evidence="1">
    <location>
        <begin position="36"/>
        <end position="54"/>
    </location>
</feature>
<reference evidence="3" key="1">
    <citation type="submission" date="2017-09" db="EMBL/GenBank/DDBJ databases">
        <title>Depth-based differentiation of microbial function through sediment-hosted aquifers and enrichment of novel symbionts in the deep terrestrial subsurface.</title>
        <authorList>
            <person name="Probst A.J."/>
            <person name="Ladd B."/>
            <person name="Jarett J.K."/>
            <person name="Geller-Mcgrath D.E."/>
            <person name="Sieber C.M.K."/>
            <person name="Emerson J.B."/>
            <person name="Anantharaman K."/>
            <person name="Thomas B.C."/>
            <person name="Malmstrom R."/>
            <person name="Stieglmeier M."/>
            <person name="Klingl A."/>
            <person name="Woyke T."/>
            <person name="Ryan C.M."/>
            <person name="Banfield J.F."/>
        </authorList>
    </citation>
    <scope>NUCLEOTIDE SEQUENCE [LARGE SCALE GENOMIC DNA]</scope>
</reference>
<dbReference type="AlphaFoldDB" id="A0A2M8BYJ9"/>
<feature type="transmembrane region" description="Helical" evidence="1">
    <location>
        <begin position="97"/>
        <end position="118"/>
    </location>
</feature>
<name>A0A2M8BYJ9_9BACT</name>
<keyword evidence="1" id="KW-0472">Membrane</keyword>
<protein>
    <submittedName>
        <fullName evidence="2">YggT family protein</fullName>
    </submittedName>
</protein>
<dbReference type="Proteomes" id="UP000231196">
    <property type="component" value="Unassembled WGS sequence"/>
</dbReference>